<feature type="region of interest" description="Disordered" evidence="1">
    <location>
        <begin position="1"/>
        <end position="20"/>
    </location>
</feature>
<protein>
    <submittedName>
        <fullName evidence="2">Uncharacterized protein</fullName>
    </submittedName>
</protein>
<name>A0A061H581_9BASI</name>
<dbReference type="EMBL" id="KE361637">
    <property type="protein sequence ID" value="EPQ27803.1"/>
    <property type="molecule type" value="Genomic_DNA"/>
</dbReference>
<dbReference type="PANTHER" id="PTHR36986:SF1">
    <property type="entry name" value="UPF0643 PROTEIN PB2B2.08"/>
    <property type="match status" value="1"/>
</dbReference>
<dbReference type="Proteomes" id="UP000053664">
    <property type="component" value="Unassembled WGS sequence"/>
</dbReference>
<dbReference type="HOGENOM" id="CLU_937259_0_0_1"/>
<gene>
    <name evidence="2" type="ORF">PFL1_04548</name>
</gene>
<dbReference type="OrthoDB" id="2140489at2759"/>
<dbReference type="KEGG" id="pfp:PFL1_04548"/>
<dbReference type="AlphaFoldDB" id="A0A061H581"/>
<dbReference type="PANTHER" id="PTHR36986">
    <property type="entry name" value="UPF0643 PROTEIN PB2B2.08"/>
    <property type="match status" value="1"/>
</dbReference>
<feature type="region of interest" description="Disordered" evidence="1">
    <location>
        <begin position="37"/>
        <end position="66"/>
    </location>
</feature>
<proteinExistence type="predicted"/>
<dbReference type="eggNOG" id="ENOG502S1BV">
    <property type="taxonomic scope" value="Eukaryota"/>
</dbReference>
<organism evidence="2 3">
    <name type="scientific">Pseudozyma flocculosa PF-1</name>
    <dbReference type="NCBI Taxonomy" id="1277687"/>
    <lineage>
        <taxon>Eukaryota</taxon>
        <taxon>Fungi</taxon>
        <taxon>Dikarya</taxon>
        <taxon>Basidiomycota</taxon>
        <taxon>Ustilaginomycotina</taxon>
        <taxon>Ustilaginomycetes</taxon>
        <taxon>Ustilaginales</taxon>
        <taxon>Ustilaginaceae</taxon>
        <taxon>Pseudozyma</taxon>
    </lineage>
</organism>
<reference evidence="2 3" key="1">
    <citation type="journal article" date="2013" name="Plant Cell">
        <title>The transition from a phytopathogenic smut ancestor to an anamorphic biocontrol agent deciphered by comparative whole-genome analysis.</title>
        <authorList>
            <person name="Lefebvre F."/>
            <person name="Joly D.L."/>
            <person name="Labbe C."/>
            <person name="Teichmann B."/>
            <person name="Linning R."/>
            <person name="Belzile F."/>
            <person name="Bakkeren G."/>
            <person name="Belanger R.R."/>
        </authorList>
    </citation>
    <scope>NUCLEOTIDE SEQUENCE [LARGE SCALE GENOMIC DNA]</scope>
    <source>
        <strain evidence="2 3">PF-1</strain>
    </source>
</reference>
<accession>A0A061H581</accession>
<dbReference type="RefSeq" id="XP_007880265.1">
    <property type="nucleotide sequence ID" value="XM_007882074.1"/>
</dbReference>
<evidence type="ECO:0000313" key="3">
    <source>
        <dbReference type="Proteomes" id="UP000053664"/>
    </source>
</evidence>
<feature type="compositionally biased region" description="Polar residues" evidence="1">
    <location>
        <begin position="1"/>
        <end position="11"/>
    </location>
</feature>
<evidence type="ECO:0000313" key="2">
    <source>
        <dbReference type="EMBL" id="EPQ27803.1"/>
    </source>
</evidence>
<sequence length="339" mass="37788">MSQHALPSSSRQHPEADRKVHHRLRGSLGKSHFAIDPHALALPPNSPTGLAATKRTVPSKSSATRSEECIFDEVPRNGSFGALLPILSRLPRDLAARDDIEQVEEETEDFSGTDSALDYLQGRTVPYTRSHLPQIDEASLALWQSLHHFRPLTADYASGYIDEAVTKKRRSATDASLLPPHPISPSFDGLDISHCPAFTASDAAITTIRRVFNWQLLPALPLSISGEWYGVVFRSVRRAGSESTSFYEADRLAHEEAVRSGGLLMYWYGAPDPKTGENLATCIWTNRRDAIRASRLELHGKAARLARDAYDVYDLTRYTVRKKAGEEKLSVEEWRDGER</sequence>
<dbReference type="GeneID" id="19318649"/>
<evidence type="ECO:0000256" key="1">
    <source>
        <dbReference type="SAM" id="MobiDB-lite"/>
    </source>
</evidence>